<keyword evidence="2" id="KW-0489">Methyltransferase</keyword>
<dbReference type="SUPFAM" id="SSF53335">
    <property type="entry name" value="S-adenosyl-L-methionine-dependent methyltransferases"/>
    <property type="match status" value="1"/>
</dbReference>
<dbReference type="AlphaFoldDB" id="A0A1B8SI70"/>
<dbReference type="Proteomes" id="UP000092668">
    <property type="component" value="Unassembled WGS sequence"/>
</dbReference>
<dbReference type="GO" id="GO:0032259">
    <property type="term" value="P:methylation"/>
    <property type="evidence" value="ECO:0007669"/>
    <property type="project" value="UniProtKB-KW"/>
</dbReference>
<dbReference type="InterPro" id="IPR029063">
    <property type="entry name" value="SAM-dependent_MTases_sf"/>
</dbReference>
<comment type="caution">
    <text evidence="2">The sequence shown here is derived from an EMBL/GenBank/DDBJ whole genome shotgun (WGS) entry which is preliminary data.</text>
</comment>
<dbReference type="PANTHER" id="PTHR43591:SF24">
    <property type="entry name" value="2-METHOXY-6-POLYPRENYL-1,4-BENZOQUINOL METHYLASE, MITOCHONDRIAL"/>
    <property type="match status" value="1"/>
</dbReference>
<dbReference type="InterPro" id="IPR013216">
    <property type="entry name" value="Methyltransf_11"/>
</dbReference>
<protein>
    <submittedName>
        <fullName evidence="2">Methyltransferase</fullName>
    </submittedName>
</protein>
<evidence type="ECO:0000313" key="3">
    <source>
        <dbReference type="Proteomes" id="UP000092668"/>
    </source>
</evidence>
<feature type="domain" description="Methyltransferase type 11" evidence="1">
    <location>
        <begin position="86"/>
        <end position="182"/>
    </location>
</feature>
<gene>
    <name evidence="2" type="ORF">ACT18_07650</name>
</gene>
<dbReference type="Gene3D" id="3.40.50.150">
    <property type="entry name" value="Vaccinia Virus protein VP39"/>
    <property type="match status" value="1"/>
</dbReference>
<dbReference type="PATRIC" id="fig|354243.3.peg.1594"/>
<keyword evidence="3" id="KW-1185">Reference proteome</keyword>
<name>A0A1B8SI70_9MYCO</name>
<proteinExistence type="predicted"/>
<evidence type="ECO:0000313" key="2">
    <source>
        <dbReference type="EMBL" id="OBY32432.1"/>
    </source>
</evidence>
<organism evidence="2 3">
    <name type="scientific">Mycolicibacter kumamotonensis</name>
    <dbReference type="NCBI Taxonomy" id="354243"/>
    <lineage>
        <taxon>Bacteria</taxon>
        <taxon>Bacillati</taxon>
        <taxon>Actinomycetota</taxon>
        <taxon>Actinomycetes</taxon>
        <taxon>Mycobacteriales</taxon>
        <taxon>Mycobacteriaceae</taxon>
        <taxon>Mycolicibacter</taxon>
    </lineage>
</organism>
<reference evidence="2 3" key="1">
    <citation type="submission" date="2015-06" db="EMBL/GenBank/DDBJ databases">
        <title>Genome sequence of Mycobacterium kumamotonense strain Roo.</title>
        <authorList>
            <person name="Greninger A.L."/>
            <person name="Cunningham G."/>
            <person name="Miller S."/>
        </authorList>
    </citation>
    <scope>NUCLEOTIDE SEQUENCE [LARGE SCALE GENOMIC DNA]</scope>
    <source>
        <strain evidence="2 3">Roo</strain>
    </source>
</reference>
<dbReference type="GO" id="GO:0008757">
    <property type="term" value="F:S-adenosylmethionine-dependent methyltransferase activity"/>
    <property type="evidence" value="ECO:0007669"/>
    <property type="project" value="InterPro"/>
</dbReference>
<dbReference type="PANTHER" id="PTHR43591">
    <property type="entry name" value="METHYLTRANSFERASE"/>
    <property type="match status" value="1"/>
</dbReference>
<dbReference type="Pfam" id="PF08241">
    <property type="entry name" value="Methyltransf_11"/>
    <property type="match status" value="1"/>
</dbReference>
<dbReference type="CDD" id="cd02440">
    <property type="entry name" value="AdoMet_MTases"/>
    <property type="match status" value="1"/>
</dbReference>
<evidence type="ECO:0000259" key="1">
    <source>
        <dbReference type="Pfam" id="PF08241"/>
    </source>
</evidence>
<accession>A0A1B8SI70</accession>
<dbReference type="EMBL" id="LFOE01000007">
    <property type="protein sequence ID" value="OBY32432.1"/>
    <property type="molecule type" value="Genomic_DNA"/>
</dbReference>
<sequence length="242" mass="25646">MQLLDPQRYTRLASADHGYCDLLGDDSPRVDSITQRLMRTRFYAALYQHGRPAGLRLASGLNAPGRDGDRARVASWLGLRADATVLDIGCGPGNFTGWFGTQVGAGGLAVGVDASHSMLRRAVADNSGPNVAYLRGDAENLPFADGVADAVSCLAALYLINDPFRAVGEIARVLKPGGRVVLLTSLIPGGTRTAVRSAVLDRLGGIRWFGRAELTRFVAELGFTGVQQHISGLSQTVVAVKT</sequence>
<keyword evidence="2" id="KW-0808">Transferase</keyword>